<gene>
    <name evidence="1" type="ORF">TRP8649_03303</name>
</gene>
<evidence type="ECO:0000313" key="1">
    <source>
        <dbReference type="EMBL" id="SMX29170.1"/>
    </source>
</evidence>
<accession>A0A238JER6</accession>
<organism evidence="1 2">
    <name type="scientific">Pelagimonas phthalicica</name>
    <dbReference type="NCBI Taxonomy" id="1037362"/>
    <lineage>
        <taxon>Bacteria</taxon>
        <taxon>Pseudomonadati</taxon>
        <taxon>Pseudomonadota</taxon>
        <taxon>Alphaproteobacteria</taxon>
        <taxon>Rhodobacterales</taxon>
        <taxon>Roseobacteraceae</taxon>
        <taxon>Pelagimonas</taxon>
    </lineage>
</organism>
<dbReference type="RefSeq" id="WP_099247021.1">
    <property type="nucleotide sequence ID" value="NZ_FXXP01000002.1"/>
</dbReference>
<evidence type="ECO:0000313" key="2">
    <source>
        <dbReference type="Proteomes" id="UP000225972"/>
    </source>
</evidence>
<proteinExistence type="predicted"/>
<name>A0A238JER6_9RHOB</name>
<reference evidence="2" key="1">
    <citation type="submission" date="2017-05" db="EMBL/GenBank/DDBJ databases">
        <authorList>
            <person name="Rodrigo-Torres L."/>
            <person name="Arahal R. D."/>
            <person name="Lucena T."/>
        </authorList>
    </citation>
    <scope>NUCLEOTIDE SEQUENCE [LARGE SCALE GENOMIC DNA]</scope>
    <source>
        <strain evidence="2">CECT 8649</strain>
    </source>
</reference>
<dbReference type="EMBL" id="FXXP01000002">
    <property type="protein sequence ID" value="SMX29170.1"/>
    <property type="molecule type" value="Genomic_DNA"/>
</dbReference>
<sequence length="94" mass="10290">MFEFLDAGEGNTDDGRPVRAQLLPLPKRADDGEGPWRIAKHLNRPLEMGKTEGRFGFCAVSGLGLAIEEMFPEGFNPKCISDADLRVLVGCILD</sequence>
<protein>
    <submittedName>
        <fullName evidence="1">Uncharacterized protein</fullName>
    </submittedName>
</protein>
<dbReference type="Proteomes" id="UP000225972">
    <property type="component" value="Unassembled WGS sequence"/>
</dbReference>
<keyword evidence="2" id="KW-1185">Reference proteome</keyword>
<dbReference type="AlphaFoldDB" id="A0A238JER6"/>